<evidence type="ECO:0000256" key="7">
    <source>
        <dbReference type="ARBA" id="ARBA00023239"/>
    </source>
</evidence>
<keyword evidence="5" id="KW-1133">Transmembrane helix</keyword>
<dbReference type="Pfam" id="PF07714">
    <property type="entry name" value="PK_Tyr_Ser-Thr"/>
    <property type="match status" value="1"/>
</dbReference>
<dbReference type="InterPro" id="IPR000719">
    <property type="entry name" value="Prot_kinase_dom"/>
</dbReference>
<sequence length="421" mass="47781">MKQEALMQSLWWKISFEDLTLTKDSKRSTSRLDILQNDSIQLDMDFKLSLIHDILKGMNWLHNSPIIAHGHLTSSNCVIDSRFVLKISDFGIPTLRSHTHHPVNNNMKIIISELIDGQRPLLRPSIVSRSHEEFLVQCMKTCWSEDPKARPQFSSLRKATTDNWRQRMESYANNLEELVEERTQAFLEEKKRAEQLLYQVLPKSVADELKVGKTVQAEAFDCVTIYFSDIVGFTSLSSVSTPIEIVDFLNDLYTSFDEVIENFVVYKVETIGDAYMVVSGLPIRNGSNHVIEIARMSLAIRKVASRFKIRHLPDQQLRIRIGIHSGPGAQGKSASPVGMQHPLKRDILSGSVCAGVVGRKMPRYCLFGDTVNTASRMESNGEAMKIHVSQATYEMLTKANIFEFVERGNISIKVRGYILVY</sequence>
<dbReference type="PROSITE" id="PS00452">
    <property type="entry name" value="GUANYLATE_CYCLASE_1"/>
    <property type="match status" value="1"/>
</dbReference>
<dbReference type="GO" id="GO:0001653">
    <property type="term" value="F:peptide receptor activity"/>
    <property type="evidence" value="ECO:0007669"/>
    <property type="project" value="TreeGrafter"/>
</dbReference>
<evidence type="ECO:0000313" key="14">
    <source>
        <dbReference type="EMBL" id="KAK3094602.1"/>
    </source>
</evidence>
<dbReference type="SMART" id="SM00044">
    <property type="entry name" value="CYCc"/>
    <property type="match status" value="1"/>
</dbReference>
<dbReference type="GO" id="GO:0005524">
    <property type="term" value="F:ATP binding"/>
    <property type="evidence" value="ECO:0007669"/>
    <property type="project" value="InterPro"/>
</dbReference>
<dbReference type="Gene3D" id="1.10.510.10">
    <property type="entry name" value="Transferase(Phosphotransferase) domain 1"/>
    <property type="match status" value="1"/>
</dbReference>
<dbReference type="GO" id="GO:0004383">
    <property type="term" value="F:guanylate cyclase activity"/>
    <property type="evidence" value="ECO:0007669"/>
    <property type="project" value="UniProtKB-EC"/>
</dbReference>
<keyword evidence="11" id="KW-0175">Coiled coil</keyword>
<feature type="domain" description="Guanylate cyclase" evidence="13">
    <location>
        <begin position="224"/>
        <end position="378"/>
    </location>
</feature>
<dbReference type="Gene3D" id="3.30.70.1230">
    <property type="entry name" value="Nucleotide cyclase"/>
    <property type="match status" value="1"/>
</dbReference>
<dbReference type="PROSITE" id="PS50011">
    <property type="entry name" value="PROTEIN_KINASE_DOM"/>
    <property type="match status" value="1"/>
</dbReference>
<keyword evidence="8 10" id="KW-0141">cGMP biosynthesis</keyword>
<protein>
    <recommendedName>
        <fullName evidence="2 10">Guanylate cyclase</fullName>
        <ecNumber evidence="2 10">4.6.1.2</ecNumber>
    </recommendedName>
</protein>
<dbReference type="PROSITE" id="PS50125">
    <property type="entry name" value="GUANYLATE_CYCLASE_2"/>
    <property type="match status" value="1"/>
</dbReference>
<evidence type="ECO:0000256" key="8">
    <source>
        <dbReference type="ARBA" id="ARBA00023293"/>
    </source>
</evidence>
<dbReference type="InterPro" id="IPR011009">
    <property type="entry name" value="Kinase-like_dom_sf"/>
</dbReference>
<feature type="domain" description="Protein kinase" evidence="12">
    <location>
        <begin position="1"/>
        <end position="201"/>
    </location>
</feature>
<evidence type="ECO:0000313" key="15">
    <source>
        <dbReference type="Proteomes" id="UP001186944"/>
    </source>
</evidence>
<comment type="caution">
    <text evidence="14">The sequence shown here is derived from an EMBL/GenBank/DDBJ whole genome shotgun (WGS) entry which is preliminary data.</text>
</comment>
<evidence type="ECO:0000256" key="2">
    <source>
        <dbReference type="ARBA" id="ARBA00012202"/>
    </source>
</evidence>
<evidence type="ECO:0000259" key="12">
    <source>
        <dbReference type="PROSITE" id="PS50011"/>
    </source>
</evidence>
<evidence type="ECO:0000256" key="9">
    <source>
        <dbReference type="RuleBase" id="RU000405"/>
    </source>
</evidence>
<keyword evidence="4" id="KW-0547">Nucleotide-binding</keyword>
<dbReference type="EC" id="4.6.1.2" evidence="2 10"/>
<dbReference type="GO" id="GO:0004672">
    <property type="term" value="F:protein kinase activity"/>
    <property type="evidence" value="ECO:0007669"/>
    <property type="project" value="InterPro"/>
</dbReference>
<keyword evidence="7 9" id="KW-0456">Lyase</keyword>
<feature type="coiled-coil region" evidence="11">
    <location>
        <begin position="161"/>
        <end position="188"/>
    </location>
</feature>
<dbReference type="AlphaFoldDB" id="A0AA88Y2A1"/>
<dbReference type="InterPro" id="IPR018297">
    <property type="entry name" value="A/G_cyclase_CS"/>
</dbReference>
<evidence type="ECO:0000256" key="4">
    <source>
        <dbReference type="ARBA" id="ARBA00022741"/>
    </source>
</evidence>
<gene>
    <name evidence="14" type="ORF">FSP39_003914</name>
</gene>
<comment type="similarity">
    <text evidence="9">Belongs to the adenylyl cyclase class-4/guanylyl cyclase family.</text>
</comment>
<dbReference type="InterPro" id="IPR050401">
    <property type="entry name" value="Cyclic_nucleotide_synthase"/>
</dbReference>
<dbReference type="Gene3D" id="6.10.250.780">
    <property type="match status" value="1"/>
</dbReference>
<dbReference type="GO" id="GO:0005886">
    <property type="term" value="C:plasma membrane"/>
    <property type="evidence" value="ECO:0007669"/>
    <property type="project" value="TreeGrafter"/>
</dbReference>
<dbReference type="InterPro" id="IPR001054">
    <property type="entry name" value="A/G_cyclase"/>
</dbReference>
<keyword evidence="15" id="KW-1185">Reference proteome</keyword>
<dbReference type="EMBL" id="VSWD01000008">
    <property type="protein sequence ID" value="KAK3094602.1"/>
    <property type="molecule type" value="Genomic_DNA"/>
</dbReference>
<dbReference type="Proteomes" id="UP001186944">
    <property type="component" value="Unassembled WGS sequence"/>
</dbReference>
<dbReference type="SUPFAM" id="SSF55073">
    <property type="entry name" value="Nucleotide cyclase"/>
    <property type="match status" value="2"/>
</dbReference>
<dbReference type="Pfam" id="PF00211">
    <property type="entry name" value="Guanylate_cyc"/>
    <property type="match status" value="2"/>
</dbReference>
<comment type="subcellular location">
    <subcellularLocation>
        <location evidence="1">Membrane</location>
        <topology evidence="1">Single-pass membrane protein</topology>
    </subcellularLocation>
</comment>
<dbReference type="GO" id="GO:0007168">
    <property type="term" value="P:receptor guanylyl cyclase signaling pathway"/>
    <property type="evidence" value="ECO:0007669"/>
    <property type="project" value="TreeGrafter"/>
</dbReference>
<dbReference type="CDD" id="cd07302">
    <property type="entry name" value="CHD"/>
    <property type="match status" value="1"/>
</dbReference>
<evidence type="ECO:0000256" key="1">
    <source>
        <dbReference type="ARBA" id="ARBA00004167"/>
    </source>
</evidence>
<dbReference type="GO" id="GO:0035556">
    <property type="term" value="P:intracellular signal transduction"/>
    <property type="evidence" value="ECO:0007669"/>
    <property type="project" value="InterPro"/>
</dbReference>
<keyword evidence="6" id="KW-0472">Membrane</keyword>
<dbReference type="InterPro" id="IPR001245">
    <property type="entry name" value="Ser-Thr/Tyr_kinase_cat_dom"/>
</dbReference>
<comment type="catalytic activity">
    <reaction evidence="10">
        <text>GTP = 3',5'-cyclic GMP + diphosphate</text>
        <dbReference type="Rhea" id="RHEA:13665"/>
        <dbReference type="ChEBI" id="CHEBI:33019"/>
        <dbReference type="ChEBI" id="CHEBI:37565"/>
        <dbReference type="ChEBI" id="CHEBI:57746"/>
        <dbReference type="EC" id="4.6.1.2"/>
    </reaction>
</comment>
<dbReference type="PANTHER" id="PTHR11920:SF274">
    <property type="entry name" value="GUANYLATE CYCLASE"/>
    <property type="match status" value="1"/>
</dbReference>
<dbReference type="InterPro" id="IPR029787">
    <property type="entry name" value="Nucleotide_cyclase"/>
</dbReference>
<evidence type="ECO:0000256" key="5">
    <source>
        <dbReference type="ARBA" id="ARBA00022989"/>
    </source>
</evidence>
<dbReference type="GO" id="GO:0004016">
    <property type="term" value="F:adenylate cyclase activity"/>
    <property type="evidence" value="ECO:0007669"/>
    <property type="project" value="TreeGrafter"/>
</dbReference>
<accession>A0AA88Y2A1</accession>
<reference evidence="14" key="1">
    <citation type="submission" date="2019-08" db="EMBL/GenBank/DDBJ databases">
        <title>The improved chromosome-level genome for the pearl oyster Pinctada fucata martensii using PacBio sequencing and Hi-C.</title>
        <authorList>
            <person name="Zheng Z."/>
        </authorList>
    </citation>
    <scope>NUCLEOTIDE SEQUENCE</scope>
    <source>
        <strain evidence="14">ZZ-2019</strain>
        <tissue evidence="14">Adductor muscle</tissue>
    </source>
</reference>
<evidence type="ECO:0000256" key="3">
    <source>
        <dbReference type="ARBA" id="ARBA00022692"/>
    </source>
</evidence>
<name>A0AA88Y2A1_PINIB</name>
<organism evidence="14 15">
    <name type="scientific">Pinctada imbricata</name>
    <name type="common">Atlantic pearl-oyster</name>
    <name type="synonym">Pinctada martensii</name>
    <dbReference type="NCBI Taxonomy" id="66713"/>
    <lineage>
        <taxon>Eukaryota</taxon>
        <taxon>Metazoa</taxon>
        <taxon>Spiralia</taxon>
        <taxon>Lophotrochozoa</taxon>
        <taxon>Mollusca</taxon>
        <taxon>Bivalvia</taxon>
        <taxon>Autobranchia</taxon>
        <taxon>Pteriomorphia</taxon>
        <taxon>Pterioida</taxon>
        <taxon>Pterioidea</taxon>
        <taxon>Pteriidae</taxon>
        <taxon>Pinctada</taxon>
    </lineage>
</organism>
<evidence type="ECO:0000259" key="13">
    <source>
        <dbReference type="PROSITE" id="PS50125"/>
    </source>
</evidence>
<dbReference type="SUPFAM" id="SSF56112">
    <property type="entry name" value="Protein kinase-like (PK-like)"/>
    <property type="match status" value="1"/>
</dbReference>
<evidence type="ECO:0000256" key="11">
    <source>
        <dbReference type="SAM" id="Coils"/>
    </source>
</evidence>
<evidence type="ECO:0000256" key="10">
    <source>
        <dbReference type="RuleBase" id="RU003431"/>
    </source>
</evidence>
<dbReference type="PANTHER" id="PTHR11920">
    <property type="entry name" value="GUANYLYL CYCLASE"/>
    <property type="match status" value="1"/>
</dbReference>
<keyword evidence="3" id="KW-0812">Transmembrane</keyword>
<evidence type="ECO:0000256" key="6">
    <source>
        <dbReference type="ARBA" id="ARBA00023136"/>
    </source>
</evidence>
<proteinExistence type="inferred from homology"/>